<reference evidence="3 4" key="1">
    <citation type="journal article" date="2015" name="Genome Biol. Evol.">
        <title>The genome of winter moth (Operophtera brumata) provides a genomic perspective on sexual dimorphism and phenology.</title>
        <authorList>
            <person name="Derks M.F."/>
            <person name="Smit S."/>
            <person name="Salis L."/>
            <person name="Schijlen E."/>
            <person name="Bossers A."/>
            <person name="Mateman C."/>
            <person name="Pijl A.S."/>
            <person name="de Ridder D."/>
            <person name="Groenen M.A."/>
            <person name="Visser M.E."/>
            <person name="Megens H.J."/>
        </authorList>
    </citation>
    <scope>NUCLEOTIDE SEQUENCE [LARGE SCALE GENOMIC DNA]</scope>
    <source>
        <strain evidence="3">WM2013NL</strain>
        <tissue evidence="3">Head and thorax</tissue>
    </source>
</reference>
<dbReference type="EMBL" id="JTDY01003884">
    <property type="protein sequence ID" value="KOB68875.1"/>
    <property type="molecule type" value="Genomic_DNA"/>
</dbReference>
<accession>A0A0L7L0D5</accession>
<feature type="compositionally biased region" description="Basic and acidic residues" evidence="1">
    <location>
        <begin position="42"/>
        <end position="55"/>
    </location>
</feature>
<dbReference type="Proteomes" id="UP000037510">
    <property type="component" value="Unassembled WGS sequence"/>
</dbReference>
<keyword evidence="2" id="KW-1133">Transmembrane helix</keyword>
<name>A0A0L7L0D5_OPEBR</name>
<sequence length="215" mass="24511">PQNPEIKYDHVEELNHTEAQSPEEVKIVQDIYNEIQKHSDVVHRKAENSTVHDDTNTTETTPITNAPAQLTRKELRIDDIYNIPKVPQTSLLTKVYNTITGPFVKFIAVPKVNTVLTNIGTCIVNGVMEIISFVFPAPLIPLIASAAGLIIPFEPIVMLREKMPVTSYRRAFKTAVKGFIGAFDKYKYDDEDPYMTRRFNRRFLGDSKEKNKEDM</sequence>
<dbReference type="AlphaFoldDB" id="A0A0L7L0D5"/>
<evidence type="ECO:0000256" key="1">
    <source>
        <dbReference type="SAM" id="MobiDB-lite"/>
    </source>
</evidence>
<organism evidence="3 4">
    <name type="scientific">Operophtera brumata</name>
    <name type="common">Winter moth</name>
    <name type="synonym">Phalaena brumata</name>
    <dbReference type="NCBI Taxonomy" id="104452"/>
    <lineage>
        <taxon>Eukaryota</taxon>
        <taxon>Metazoa</taxon>
        <taxon>Ecdysozoa</taxon>
        <taxon>Arthropoda</taxon>
        <taxon>Hexapoda</taxon>
        <taxon>Insecta</taxon>
        <taxon>Pterygota</taxon>
        <taxon>Neoptera</taxon>
        <taxon>Endopterygota</taxon>
        <taxon>Lepidoptera</taxon>
        <taxon>Glossata</taxon>
        <taxon>Ditrysia</taxon>
        <taxon>Geometroidea</taxon>
        <taxon>Geometridae</taxon>
        <taxon>Larentiinae</taxon>
        <taxon>Operophtera</taxon>
    </lineage>
</organism>
<feature type="region of interest" description="Disordered" evidence="1">
    <location>
        <begin position="42"/>
        <end position="67"/>
    </location>
</feature>
<evidence type="ECO:0000256" key="2">
    <source>
        <dbReference type="SAM" id="Phobius"/>
    </source>
</evidence>
<proteinExistence type="predicted"/>
<gene>
    <name evidence="3" type="ORF">OBRU01_17678</name>
</gene>
<feature type="non-terminal residue" evidence="3">
    <location>
        <position position="1"/>
    </location>
</feature>
<feature type="transmembrane region" description="Helical" evidence="2">
    <location>
        <begin position="130"/>
        <end position="153"/>
    </location>
</feature>
<comment type="caution">
    <text evidence="3">The sequence shown here is derived from an EMBL/GenBank/DDBJ whole genome shotgun (WGS) entry which is preliminary data.</text>
</comment>
<keyword evidence="4" id="KW-1185">Reference proteome</keyword>
<protein>
    <submittedName>
        <fullName evidence="3">Alpha amylase</fullName>
    </submittedName>
</protein>
<feature type="compositionally biased region" description="Low complexity" evidence="1">
    <location>
        <begin position="57"/>
        <end position="67"/>
    </location>
</feature>
<evidence type="ECO:0000313" key="4">
    <source>
        <dbReference type="Proteomes" id="UP000037510"/>
    </source>
</evidence>
<evidence type="ECO:0000313" key="3">
    <source>
        <dbReference type="EMBL" id="KOB68875.1"/>
    </source>
</evidence>
<keyword evidence="2" id="KW-0812">Transmembrane</keyword>
<keyword evidence="2" id="KW-0472">Membrane</keyword>